<name>A0A4U6S6Q6_BRAEL</name>
<organism evidence="3 4">
    <name type="scientific">Bradyrhizobium elkanii</name>
    <dbReference type="NCBI Taxonomy" id="29448"/>
    <lineage>
        <taxon>Bacteria</taxon>
        <taxon>Pseudomonadati</taxon>
        <taxon>Pseudomonadota</taxon>
        <taxon>Alphaproteobacteria</taxon>
        <taxon>Hyphomicrobiales</taxon>
        <taxon>Nitrobacteraceae</taxon>
        <taxon>Bradyrhizobium</taxon>
    </lineage>
</organism>
<feature type="signal peptide" evidence="1">
    <location>
        <begin position="1"/>
        <end position="31"/>
    </location>
</feature>
<dbReference type="RefSeq" id="WP_137479167.1">
    <property type="nucleotide sequence ID" value="NZ_SZZP01000009.1"/>
</dbReference>
<dbReference type="AlphaFoldDB" id="A0A4U6S6Q6"/>
<reference evidence="3 4" key="1">
    <citation type="submission" date="2019-05" db="EMBL/GenBank/DDBJ databases">
        <title>Draft Genome of Bradyrhizobium elkanii strain SEMIA 938, Used in Commercial Inoculants for Lupinus spp. in Brazil.</title>
        <authorList>
            <person name="Hungria M."/>
            <person name="Delamuta J.R.M."/>
            <person name="Ribeiro R.A."/>
            <person name="Nogueira M.A."/>
        </authorList>
    </citation>
    <scope>NUCLEOTIDE SEQUENCE [LARGE SCALE GENOMIC DNA]</scope>
    <source>
        <strain evidence="3 4">Semia 938</strain>
    </source>
</reference>
<dbReference type="SUPFAM" id="SSF51182">
    <property type="entry name" value="RmlC-like cupins"/>
    <property type="match status" value="1"/>
</dbReference>
<dbReference type="Pfam" id="PF07883">
    <property type="entry name" value="Cupin_2"/>
    <property type="match status" value="1"/>
</dbReference>
<dbReference type="InterPro" id="IPR011051">
    <property type="entry name" value="RmlC_Cupin_sf"/>
</dbReference>
<comment type="caution">
    <text evidence="3">The sequence shown here is derived from an EMBL/GenBank/DDBJ whole genome shotgun (WGS) entry which is preliminary data.</text>
</comment>
<dbReference type="EMBL" id="SZZP01000009">
    <property type="protein sequence ID" value="TKV80386.1"/>
    <property type="molecule type" value="Genomic_DNA"/>
</dbReference>
<dbReference type="Gene3D" id="2.60.120.10">
    <property type="entry name" value="Jelly Rolls"/>
    <property type="match status" value="1"/>
</dbReference>
<keyword evidence="1" id="KW-0732">Signal</keyword>
<dbReference type="InterPro" id="IPR014710">
    <property type="entry name" value="RmlC-like_jellyroll"/>
</dbReference>
<feature type="chain" id="PRO_5020856332" evidence="1">
    <location>
        <begin position="32"/>
        <end position="149"/>
    </location>
</feature>
<accession>A0A4U6S6Q6</accession>
<dbReference type="Proteomes" id="UP000305095">
    <property type="component" value="Unassembled WGS sequence"/>
</dbReference>
<protein>
    <submittedName>
        <fullName evidence="3">Cupin domain-containing protein</fullName>
    </submittedName>
</protein>
<evidence type="ECO:0000256" key="1">
    <source>
        <dbReference type="SAM" id="SignalP"/>
    </source>
</evidence>
<evidence type="ECO:0000313" key="3">
    <source>
        <dbReference type="EMBL" id="TKV80386.1"/>
    </source>
</evidence>
<dbReference type="InterPro" id="IPR013096">
    <property type="entry name" value="Cupin_2"/>
</dbReference>
<feature type="domain" description="Cupin type-2" evidence="2">
    <location>
        <begin position="57"/>
        <end position="130"/>
    </location>
</feature>
<dbReference type="PANTHER" id="PTHR38599:SF1">
    <property type="entry name" value="CUPIN DOMAIN PROTEIN (AFU_ORTHOLOGUE AFUA_3G13620)"/>
    <property type="match status" value="1"/>
</dbReference>
<evidence type="ECO:0000259" key="2">
    <source>
        <dbReference type="Pfam" id="PF07883"/>
    </source>
</evidence>
<dbReference type="CDD" id="cd02234">
    <property type="entry name" value="cupin_BLR7677-like"/>
    <property type="match status" value="1"/>
</dbReference>
<gene>
    <name evidence="3" type="ORF">FDV58_16560</name>
</gene>
<dbReference type="PANTHER" id="PTHR38599">
    <property type="entry name" value="CUPIN DOMAIN PROTEIN (AFU_ORTHOLOGUE AFUA_3G13620)"/>
    <property type="match status" value="1"/>
</dbReference>
<sequence>MTGLLARSAVRAAAAPLLASAIALATSPAIAHDGEQVKVVFEHAVPNLEGKRLVSVLVSYPPGAKSPAHHHAASAFIYAYVLSGAIRSQVDNDPPKVYHQGDAFYEMPGSHHTISENASKTEPSSLLAIFVVDAKDDALTTPDKASGSP</sequence>
<proteinExistence type="predicted"/>
<evidence type="ECO:0000313" key="4">
    <source>
        <dbReference type="Proteomes" id="UP000305095"/>
    </source>
</evidence>